<evidence type="ECO:0000256" key="8">
    <source>
        <dbReference type="ARBA" id="ARBA00023235"/>
    </source>
</evidence>
<dbReference type="FunFam" id="3.40.50.300:FF:000296">
    <property type="entry name" value="ATP-dependent DNA helicase RecQ"/>
    <property type="match status" value="1"/>
</dbReference>
<dbReference type="SUPFAM" id="SSF47819">
    <property type="entry name" value="HRDC-like"/>
    <property type="match status" value="1"/>
</dbReference>
<keyword evidence="6 12" id="KW-0067">ATP-binding</keyword>
<feature type="domain" description="HRDC" evidence="13">
    <location>
        <begin position="782"/>
        <end position="863"/>
    </location>
</feature>
<dbReference type="SMART" id="SM00490">
    <property type="entry name" value="HELICc"/>
    <property type="match status" value="1"/>
</dbReference>
<dbReference type="InterPro" id="IPR018982">
    <property type="entry name" value="RQC_domain"/>
</dbReference>
<dbReference type="CDD" id="cd17920">
    <property type="entry name" value="DEXHc_RecQ"/>
    <property type="match status" value="1"/>
</dbReference>
<evidence type="ECO:0000313" key="16">
    <source>
        <dbReference type="EMBL" id="CAD5215694.1"/>
    </source>
</evidence>
<evidence type="ECO:0000256" key="9">
    <source>
        <dbReference type="ARBA" id="ARBA00023242"/>
    </source>
</evidence>
<dbReference type="PROSITE" id="PS51194">
    <property type="entry name" value="HELICASE_CTER"/>
    <property type="match status" value="1"/>
</dbReference>
<reference evidence="16" key="1">
    <citation type="submission" date="2020-09" db="EMBL/GenBank/DDBJ databases">
        <authorList>
            <person name="Kikuchi T."/>
        </authorList>
    </citation>
    <scope>NUCLEOTIDE SEQUENCE</scope>
    <source>
        <strain evidence="16">SH1</strain>
    </source>
</reference>
<evidence type="ECO:0000256" key="10">
    <source>
        <dbReference type="ARBA" id="ARBA00034617"/>
    </source>
</evidence>
<name>A0A811KKT3_9BILA</name>
<dbReference type="SMART" id="SM00956">
    <property type="entry name" value="RQC"/>
    <property type="match status" value="1"/>
</dbReference>
<keyword evidence="3 12" id="KW-0547">Nucleotide-binding</keyword>
<dbReference type="GO" id="GO:0003677">
    <property type="term" value="F:DNA binding"/>
    <property type="evidence" value="ECO:0007669"/>
    <property type="project" value="UniProtKB-KW"/>
</dbReference>
<keyword evidence="4 12" id="KW-0378">Hydrolase</keyword>
<evidence type="ECO:0000256" key="12">
    <source>
        <dbReference type="RuleBase" id="RU364117"/>
    </source>
</evidence>
<dbReference type="EMBL" id="CAJFDH010000003">
    <property type="protein sequence ID" value="CAD5215694.1"/>
    <property type="molecule type" value="Genomic_DNA"/>
</dbReference>
<dbReference type="PANTHER" id="PTHR13710:SF153">
    <property type="entry name" value="RECQ-LIKE DNA HELICASE BLM"/>
    <property type="match status" value="1"/>
</dbReference>
<dbReference type="GO" id="GO:0007131">
    <property type="term" value="P:reciprocal meiotic recombination"/>
    <property type="evidence" value="ECO:0007669"/>
    <property type="project" value="UniProtKB-ARBA"/>
</dbReference>
<keyword evidence="5 12" id="KW-0347">Helicase</keyword>
<evidence type="ECO:0000313" key="17">
    <source>
        <dbReference type="Proteomes" id="UP000614601"/>
    </source>
</evidence>
<evidence type="ECO:0000256" key="11">
    <source>
        <dbReference type="ARBA" id="ARBA00049360"/>
    </source>
</evidence>
<evidence type="ECO:0000256" key="4">
    <source>
        <dbReference type="ARBA" id="ARBA00022801"/>
    </source>
</evidence>
<dbReference type="GO" id="GO:0006260">
    <property type="term" value="P:DNA replication"/>
    <property type="evidence" value="ECO:0007669"/>
    <property type="project" value="InterPro"/>
</dbReference>
<dbReference type="CDD" id="cd18794">
    <property type="entry name" value="SF2_C_RecQ"/>
    <property type="match status" value="1"/>
</dbReference>
<dbReference type="SUPFAM" id="SSF52540">
    <property type="entry name" value="P-loop containing nucleoside triphosphate hydrolases"/>
    <property type="match status" value="1"/>
</dbReference>
<accession>A0A811KKT3</accession>
<keyword evidence="9 12" id="KW-0539">Nucleus</keyword>
<dbReference type="NCBIfam" id="TIGR00614">
    <property type="entry name" value="recQ_fam"/>
    <property type="match status" value="1"/>
</dbReference>
<dbReference type="SMART" id="SM00341">
    <property type="entry name" value="HRDC"/>
    <property type="match status" value="1"/>
</dbReference>
<comment type="catalytic activity">
    <reaction evidence="10 12">
        <text>Couples ATP hydrolysis with the unwinding of duplex DNA by translocating in the 3'-5' direction.</text>
        <dbReference type="EC" id="5.6.2.4"/>
    </reaction>
</comment>
<dbReference type="GO" id="GO:0043138">
    <property type="term" value="F:3'-5' DNA helicase activity"/>
    <property type="evidence" value="ECO:0007669"/>
    <property type="project" value="UniProtKB-EC"/>
</dbReference>
<sequence>MTVERKFCEFEGYTFVVPQDVVLPVPAFICCPGAHEGEKVDVNIVPEVTDDFWDEWDEPTNKKTKVQTDKEVWQQDSVVLGKTTHIVTPCRQELPKQDVPTVNLDDTFYHNDLQWNGDFTEEEAFNLAMKLSMEESQHGDDVVELTDSLDEVVLPTENETGDLMIAEGSAEVTQDSLVEEGEKRYFMFGETRSDMHGKFKGYLKDNSKDFDDKDLDDNTRQAMYQALNNVFGFREFRHCQKAVIIAILKDHDCFILMPTGAGKSLCYQLPALMSNGVTVVISPLKSLMSDQVQKLQEWKIPCYCLRSGLSRQETDRIFADLTSEDVNVRLLYVTPEMMGKSTTLRNTLIMLQKRGKLNRFVVDEAHCVSQWGHDFRTDYVKLSDYFKEFGKVQVIGLTATATPNAVIDIRKVLRMSRSKLFISSFVRSNLIYDQVPKNPKSFQKVMALLKNKYPKQSGIVYCLSRKDTETVAESLVKNGISAAAYHAEIGDSTREKIQHMWMRGEIDVICATIAFGMGIDKPDVRYVIHHSMSASIEAYYQETGRAGRDGLPAVCILMYGYNDHIRHMKMEKSENQAMRKKRLQGIYNMVSYGENVSVCRRKLLVEHFGEFYDSATCNASSTPCSICEMSRSVPMFKPYDFTEEAVVVLKTVKQQKKITLIQLVESYHGKGAKKAGKGKKNLASLDIARRGEGFSEEDCSRFMRKLVIEGLLEEKISVSNYHGQEVCYVYVTDLGEKLINTKTPKVYSHLAVGKKNINQKLFHMTAVTEAMALKEKYRLKHVDVFQNCKRALISFFDKLAQHEGLGNYTSIITSEGIEQLAAMMPRTNSEILQVDSMTSTKLQKYGARIMDEMQPFFDSVDRIEHADIQRAVHGY</sequence>
<evidence type="ECO:0000259" key="13">
    <source>
        <dbReference type="PROSITE" id="PS50967"/>
    </source>
</evidence>
<dbReference type="InterPro" id="IPR004589">
    <property type="entry name" value="DNA_helicase_ATP-dep_RecQ"/>
</dbReference>
<dbReference type="Gene3D" id="1.10.150.80">
    <property type="entry name" value="HRDC domain"/>
    <property type="match status" value="1"/>
</dbReference>
<keyword evidence="17" id="KW-1185">Reference proteome</keyword>
<dbReference type="GO" id="GO:0005737">
    <property type="term" value="C:cytoplasm"/>
    <property type="evidence" value="ECO:0007669"/>
    <property type="project" value="TreeGrafter"/>
</dbReference>
<evidence type="ECO:0000256" key="3">
    <source>
        <dbReference type="ARBA" id="ARBA00022741"/>
    </source>
</evidence>
<dbReference type="GO" id="GO:0016787">
    <property type="term" value="F:hydrolase activity"/>
    <property type="evidence" value="ECO:0007669"/>
    <property type="project" value="UniProtKB-KW"/>
</dbReference>
<dbReference type="GO" id="GO:0000724">
    <property type="term" value="P:double-strand break repair via homologous recombination"/>
    <property type="evidence" value="ECO:0007669"/>
    <property type="project" value="TreeGrafter"/>
</dbReference>
<dbReference type="InterPro" id="IPR027417">
    <property type="entry name" value="P-loop_NTPase"/>
</dbReference>
<dbReference type="GO" id="GO:0005524">
    <property type="term" value="F:ATP binding"/>
    <property type="evidence" value="ECO:0007669"/>
    <property type="project" value="UniProtKB-KW"/>
</dbReference>
<evidence type="ECO:0000259" key="15">
    <source>
        <dbReference type="PROSITE" id="PS51194"/>
    </source>
</evidence>
<organism evidence="16 17">
    <name type="scientific">Bursaphelenchus okinawaensis</name>
    <dbReference type="NCBI Taxonomy" id="465554"/>
    <lineage>
        <taxon>Eukaryota</taxon>
        <taxon>Metazoa</taxon>
        <taxon>Ecdysozoa</taxon>
        <taxon>Nematoda</taxon>
        <taxon>Chromadorea</taxon>
        <taxon>Rhabditida</taxon>
        <taxon>Tylenchina</taxon>
        <taxon>Tylenchomorpha</taxon>
        <taxon>Aphelenchoidea</taxon>
        <taxon>Aphelenchoididae</taxon>
        <taxon>Bursaphelenchus</taxon>
    </lineage>
</organism>
<dbReference type="EMBL" id="CAJFCW020000003">
    <property type="protein sequence ID" value="CAG9104590.1"/>
    <property type="molecule type" value="Genomic_DNA"/>
</dbReference>
<dbReference type="Pfam" id="PF00271">
    <property type="entry name" value="Helicase_C"/>
    <property type="match status" value="1"/>
</dbReference>
<keyword evidence="7" id="KW-0238">DNA-binding</keyword>
<dbReference type="Pfam" id="PF00570">
    <property type="entry name" value="HRDC"/>
    <property type="match status" value="1"/>
</dbReference>
<feature type="domain" description="Helicase ATP-binding" evidence="14">
    <location>
        <begin position="244"/>
        <end position="419"/>
    </location>
</feature>
<dbReference type="InterPro" id="IPR002121">
    <property type="entry name" value="HRDC_dom"/>
</dbReference>
<dbReference type="PANTHER" id="PTHR13710">
    <property type="entry name" value="DNA HELICASE RECQ FAMILY MEMBER"/>
    <property type="match status" value="1"/>
</dbReference>
<proteinExistence type="inferred from homology"/>
<dbReference type="InterPro" id="IPR001650">
    <property type="entry name" value="Helicase_C-like"/>
</dbReference>
<dbReference type="GO" id="GO:0009378">
    <property type="term" value="F:four-way junction helicase activity"/>
    <property type="evidence" value="ECO:0007669"/>
    <property type="project" value="TreeGrafter"/>
</dbReference>
<dbReference type="Pfam" id="PF09382">
    <property type="entry name" value="RQC"/>
    <property type="match status" value="1"/>
</dbReference>
<dbReference type="SMART" id="SM00487">
    <property type="entry name" value="DEXDc"/>
    <property type="match status" value="1"/>
</dbReference>
<dbReference type="InterPro" id="IPR032284">
    <property type="entry name" value="RecQ_Zn-bd"/>
</dbReference>
<evidence type="ECO:0000256" key="6">
    <source>
        <dbReference type="ARBA" id="ARBA00022840"/>
    </source>
</evidence>
<dbReference type="Proteomes" id="UP000783686">
    <property type="component" value="Unassembled WGS sequence"/>
</dbReference>
<dbReference type="PROSITE" id="PS50967">
    <property type="entry name" value="HRDC"/>
    <property type="match status" value="1"/>
</dbReference>
<keyword evidence="8" id="KW-0413">Isomerase</keyword>
<dbReference type="InterPro" id="IPR044876">
    <property type="entry name" value="HRDC_dom_sf"/>
</dbReference>
<evidence type="ECO:0000259" key="14">
    <source>
        <dbReference type="PROSITE" id="PS51192"/>
    </source>
</evidence>
<dbReference type="GO" id="GO:0005694">
    <property type="term" value="C:chromosome"/>
    <property type="evidence" value="ECO:0007669"/>
    <property type="project" value="TreeGrafter"/>
</dbReference>
<comment type="subcellular location">
    <subcellularLocation>
        <location evidence="1 12">Nucleus</location>
    </subcellularLocation>
</comment>
<comment type="caution">
    <text evidence="16">The sequence shown here is derived from an EMBL/GenBank/DDBJ whole genome shotgun (WGS) entry which is preliminary data.</text>
</comment>
<dbReference type="FunFam" id="3.40.50.300:FF:000340">
    <property type="entry name" value="Bloom syndrome, RecQ helicase"/>
    <property type="match status" value="1"/>
</dbReference>
<dbReference type="InterPro" id="IPR014001">
    <property type="entry name" value="Helicase_ATP-bd"/>
</dbReference>
<dbReference type="Proteomes" id="UP000614601">
    <property type="component" value="Unassembled WGS sequence"/>
</dbReference>
<dbReference type="GO" id="GO:0005634">
    <property type="term" value="C:nucleus"/>
    <property type="evidence" value="ECO:0007669"/>
    <property type="project" value="UniProtKB-SubCell"/>
</dbReference>
<dbReference type="AlphaFoldDB" id="A0A811KKT3"/>
<evidence type="ECO:0000256" key="1">
    <source>
        <dbReference type="ARBA" id="ARBA00004123"/>
    </source>
</evidence>
<evidence type="ECO:0000256" key="5">
    <source>
        <dbReference type="ARBA" id="ARBA00022806"/>
    </source>
</evidence>
<dbReference type="Pfam" id="PF00270">
    <property type="entry name" value="DEAD"/>
    <property type="match status" value="1"/>
</dbReference>
<evidence type="ECO:0000256" key="7">
    <source>
        <dbReference type="ARBA" id="ARBA00023125"/>
    </source>
</evidence>
<gene>
    <name evidence="16" type="ORF">BOKJ2_LOCUS6221</name>
</gene>
<dbReference type="Gene3D" id="1.10.10.10">
    <property type="entry name" value="Winged helix-like DNA-binding domain superfamily/Winged helix DNA-binding domain"/>
    <property type="match status" value="1"/>
</dbReference>
<dbReference type="InterPro" id="IPR011545">
    <property type="entry name" value="DEAD/DEAH_box_helicase_dom"/>
</dbReference>
<dbReference type="EC" id="5.6.2.4" evidence="12"/>
<comment type="similarity">
    <text evidence="2 12">Belongs to the helicase family. RecQ subfamily.</text>
</comment>
<evidence type="ECO:0000256" key="2">
    <source>
        <dbReference type="ARBA" id="ARBA00005446"/>
    </source>
</evidence>
<feature type="domain" description="Helicase C-terminal" evidence="15">
    <location>
        <begin position="441"/>
        <end position="597"/>
    </location>
</feature>
<dbReference type="Gene3D" id="3.40.50.300">
    <property type="entry name" value="P-loop containing nucleotide triphosphate hydrolases"/>
    <property type="match status" value="2"/>
</dbReference>
<dbReference type="InterPro" id="IPR036388">
    <property type="entry name" value="WH-like_DNA-bd_sf"/>
</dbReference>
<dbReference type="InterPro" id="IPR010997">
    <property type="entry name" value="HRDC-like_sf"/>
</dbReference>
<protein>
    <recommendedName>
        <fullName evidence="12">ATP-dependent DNA helicase</fullName>
        <ecNumber evidence="12">5.6.2.4</ecNumber>
    </recommendedName>
</protein>
<dbReference type="Pfam" id="PF16124">
    <property type="entry name" value="RecQ_Zn_bind"/>
    <property type="match status" value="1"/>
</dbReference>
<dbReference type="PROSITE" id="PS51192">
    <property type="entry name" value="HELICASE_ATP_BIND_1"/>
    <property type="match status" value="1"/>
</dbReference>
<comment type="catalytic activity">
    <reaction evidence="11 12">
        <text>ATP + H2O = ADP + phosphate + H(+)</text>
        <dbReference type="Rhea" id="RHEA:13065"/>
        <dbReference type="ChEBI" id="CHEBI:15377"/>
        <dbReference type="ChEBI" id="CHEBI:15378"/>
        <dbReference type="ChEBI" id="CHEBI:30616"/>
        <dbReference type="ChEBI" id="CHEBI:43474"/>
        <dbReference type="ChEBI" id="CHEBI:456216"/>
    </reaction>
</comment>
<dbReference type="OrthoDB" id="10261556at2759"/>